<dbReference type="GeneID" id="38462363"/>
<keyword evidence="1" id="KW-1133">Transmembrane helix</keyword>
<dbReference type="GO" id="GO:0090615">
    <property type="term" value="P:mitochondrial mRNA processing"/>
    <property type="evidence" value="ECO:0007669"/>
    <property type="project" value="TreeGrafter"/>
</dbReference>
<dbReference type="PANTHER" id="PTHR33642:SF4">
    <property type="entry name" value="COX1_OXI3 INTRON 1 PROTEIN-RELATED"/>
    <property type="match status" value="1"/>
</dbReference>
<evidence type="ECO:0000313" key="2">
    <source>
        <dbReference type="EMBL" id="AYQ93474.1"/>
    </source>
</evidence>
<dbReference type="EMBL" id="MH898670">
    <property type="protein sequence ID" value="AYQ93474.1"/>
    <property type="molecule type" value="Genomic_DNA"/>
</dbReference>
<organism evidence="2">
    <name type="scientific">Discoplastis spathirhyncha</name>
    <dbReference type="NCBI Taxonomy" id="215771"/>
    <lineage>
        <taxon>Eukaryota</taxon>
        <taxon>Discoba</taxon>
        <taxon>Euglenozoa</taxon>
        <taxon>Euglenida</taxon>
        <taxon>Spirocuta</taxon>
        <taxon>Euglenophyceae</taxon>
        <taxon>Euglenales</taxon>
        <taxon>Phacaceae</taxon>
        <taxon>Discoplastis</taxon>
    </lineage>
</organism>
<keyword evidence="2" id="KW-0934">Plastid</keyword>
<feature type="transmembrane region" description="Helical" evidence="1">
    <location>
        <begin position="660"/>
        <end position="679"/>
    </location>
</feature>
<name>A0A3G3LL77_9EUGL</name>
<dbReference type="PANTHER" id="PTHR33642">
    <property type="entry name" value="COX1/OXI3 INTRON 1 PROTEIN-RELATED"/>
    <property type="match status" value="1"/>
</dbReference>
<dbReference type="GO" id="GO:0005739">
    <property type="term" value="C:mitochondrion"/>
    <property type="evidence" value="ECO:0007669"/>
    <property type="project" value="TreeGrafter"/>
</dbReference>
<sequence>MHKFSTNLFNYITNEDFLFYSWIDLKKMSECFINFYSIKYLKPISKVWFKKFSFLIKSNKIKYKKERVIKFNDFFLKNSCIKISRFAVLQNAIIIATLPFFEKYYISKNKHMKEYLRIYRKFNFKFFKKCDISLSLGKKSFYLKSNWKTKHLYQSLVFSSFNNSSVHSSLIAIKKWNVNLGFFLSFDLETSFNSINRNRLKNIFLKTVEDYEIWFQIEKMWDVGLIDFSISFLKDWNFFSKFLFNIYLAEVDFYVTDSLSLYFDSYFYSCNKFRMSSLSKIVSLNFISLKVGKSLIDLHSLKNARNNRLLCLSQLSQKSNDSKLNCFEKKIHFVRYLNSIFIGVIGSKNFALEIKEKILYFLKGNLYLSVSFSKLDNVMEKNVFFLSHSIQVLISKSSLTFTTNNLNKSFLYRKDFIFRLKKIKSNVSKIAVSRIYNELKMYYNKLLKNEKNFDNLNNNKIWLLLFQFESLRSLQLSKLVLTEEKFNIFPNNFFFRKNKISHNLIINYQQYFFDLYLVKVKNFLRDYLYLFPIFKEKSFFPLDLSFEFLLIDLNKKLSFFYNITVNLQRLRINKLRYFYLGKVNEFFGLIFSFEDLNILANLYISSKNFDYSFLRSLKVNLPLKSVFIKLRNLGFIHSYKFRSISNSKYLFFDDLYIINYYSYIVYFIVNWFGFSDNFVKVKVLIQYIRQSCFLTLCRKHNKNKTWSYNVYTDNLVLGRNLFINHCKFPDKKKILKLNNKFFFENILFI</sequence>
<reference evidence="2" key="1">
    <citation type="journal article" date="2018" name="Sci. Rep.">
        <title>Dynamic evolution of inverted repeats in Euglenophyta plastid genomes.</title>
        <authorList>
            <person name="Karnkowska A."/>
            <person name="Bennett M.S."/>
            <person name="Triemer R.E."/>
        </authorList>
    </citation>
    <scope>NUCLEOTIDE SEQUENCE</scope>
</reference>
<keyword evidence="1" id="KW-0812">Transmembrane</keyword>
<accession>A0A3G3LL77</accession>
<keyword evidence="1" id="KW-0472">Membrane</keyword>
<dbReference type="RefSeq" id="YP_009540959.1">
    <property type="nucleotide sequence ID" value="NC_039969.1"/>
</dbReference>
<proteinExistence type="predicted"/>
<gene>
    <name evidence="2" type="primary">mat2</name>
</gene>
<evidence type="ECO:0000256" key="1">
    <source>
        <dbReference type="SAM" id="Phobius"/>
    </source>
</evidence>
<dbReference type="AlphaFoldDB" id="A0A3G3LL77"/>
<keyword evidence="2" id="KW-0150">Chloroplast</keyword>
<protein>
    <submittedName>
        <fullName evidence="2">Maturase</fullName>
    </submittedName>
</protein>
<geneLocation type="chloroplast" evidence="2"/>
<dbReference type="GO" id="GO:0006315">
    <property type="term" value="P:homing of group II introns"/>
    <property type="evidence" value="ECO:0007669"/>
    <property type="project" value="TreeGrafter"/>
</dbReference>
<dbReference type="GO" id="GO:0003964">
    <property type="term" value="F:RNA-directed DNA polymerase activity"/>
    <property type="evidence" value="ECO:0007669"/>
    <property type="project" value="TreeGrafter"/>
</dbReference>